<sequence>MDFPNIDPWLPTTLPAGTAWQPFFGSTQTTQYKLVGAARHLDDHYLFGDGLNSAGLSCAELYFPNRVHYYDAPQNGRINLTPQDFILWVLGSHRSIADVAADLANVALVAHTWFVENKVYPFHWILADATGQTAVLEPTTQSLHLIDDPVRVLTNTPELSDHLSRLQAYLGNPSDLSAAASAQIGQHSELPTGAIPTNRFIRTAINVMGHRQPQNQAEAQTAAQTYLSQVIIPDQQDGHPTANHNFTHYISLLNVTDLTYTFVPVSQQGATKTYQI</sequence>
<evidence type="ECO:0000259" key="3">
    <source>
        <dbReference type="Pfam" id="PF02275"/>
    </source>
</evidence>
<evidence type="ECO:0000256" key="2">
    <source>
        <dbReference type="ARBA" id="ARBA00022801"/>
    </source>
</evidence>
<proteinExistence type="inferred from homology"/>
<dbReference type="Proteomes" id="UP000051160">
    <property type="component" value="Unassembled WGS sequence"/>
</dbReference>
<name>A0A0R1LSJ8_9LACO</name>
<keyword evidence="2 4" id="KW-0378">Hydrolase</keyword>
<organism evidence="4 5">
    <name type="scientific">Secundilactobacillus odoratitofui DSM 19909 = JCM 15043</name>
    <dbReference type="NCBI Taxonomy" id="1423776"/>
    <lineage>
        <taxon>Bacteria</taxon>
        <taxon>Bacillati</taxon>
        <taxon>Bacillota</taxon>
        <taxon>Bacilli</taxon>
        <taxon>Lactobacillales</taxon>
        <taxon>Lactobacillaceae</taxon>
        <taxon>Secundilactobacillus</taxon>
    </lineage>
</organism>
<dbReference type="PANTHER" id="PTHR35527">
    <property type="entry name" value="CHOLOYLGLYCINE HYDROLASE"/>
    <property type="match status" value="1"/>
</dbReference>
<dbReference type="InterPro" id="IPR029132">
    <property type="entry name" value="CBAH/NAAA_C"/>
</dbReference>
<dbReference type="Gene3D" id="3.60.60.10">
    <property type="entry name" value="Penicillin V Acylase, Chain A"/>
    <property type="match status" value="1"/>
</dbReference>
<comment type="similarity">
    <text evidence="1">Belongs to the peptidase C59 family.</text>
</comment>
<evidence type="ECO:0000313" key="4">
    <source>
        <dbReference type="EMBL" id="KRK98812.1"/>
    </source>
</evidence>
<evidence type="ECO:0000313" key="5">
    <source>
        <dbReference type="Proteomes" id="UP000051160"/>
    </source>
</evidence>
<evidence type="ECO:0000256" key="1">
    <source>
        <dbReference type="ARBA" id="ARBA00006625"/>
    </source>
</evidence>
<dbReference type="SUPFAM" id="SSF56235">
    <property type="entry name" value="N-terminal nucleophile aminohydrolases (Ntn hydrolases)"/>
    <property type="match status" value="1"/>
</dbReference>
<reference evidence="4 5" key="1">
    <citation type="journal article" date="2015" name="Genome Announc.">
        <title>Expanding the biotechnology potential of lactobacilli through comparative genomics of 213 strains and associated genera.</title>
        <authorList>
            <person name="Sun Z."/>
            <person name="Harris H.M."/>
            <person name="McCann A."/>
            <person name="Guo C."/>
            <person name="Argimon S."/>
            <person name="Zhang W."/>
            <person name="Yang X."/>
            <person name="Jeffery I.B."/>
            <person name="Cooney J.C."/>
            <person name="Kagawa T.F."/>
            <person name="Liu W."/>
            <person name="Song Y."/>
            <person name="Salvetti E."/>
            <person name="Wrobel A."/>
            <person name="Rasinkangas P."/>
            <person name="Parkhill J."/>
            <person name="Rea M.C."/>
            <person name="O'Sullivan O."/>
            <person name="Ritari J."/>
            <person name="Douillard F.P."/>
            <person name="Paul Ross R."/>
            <person name="Yang R."/>
            <person name="Briner A.E."/>
            <person name="Felis G.E."/>
            <person name="de Vos W.M."/>
            <person name="Barrangou R."/>
            <person name="Klaenhammer T.R."/>
            <person name="Caufield P.W."/>
            <person name="Cui Y."/>
            <person name="Zhang H."/>
            <person name="O'Toole P.W."/>
        </authorList>
    </citation>
    <scope>NUCLEOTIDE SEQUENCE [LARGE SCALE GENOMIC DNA]</scope>
    <source>
        <strain evidence="4 5">DSM 19909</strain>
    </source>
</reference>
<protein>
    <submittedName>
        <fullName evidence="4">Choloylglycine hydrolase</fullName>
    </submittedName>
</protein>
<comment type="caution">
    <text evidence="4">The sequence shown here is derived from an EMBL/GenBank/DDBJ whole genome shotgun (WGS) entry which is preliminary data.</text>
</comment>
<dbReference type="PATRIC" id="fig|1423776.4.peg.557"/>
<accession>A0A0R1LSJ8</accession>
<dbReference type="Pfam" id="PF02275">
    <property type="entry name" value="CBAH"/>
    <property type="match status" value="1"/>
</dbReference>
<dbReference type="InterPro" id="IPR029055">
    <property type="entry name" value="Ntn_hydrolases_N"/>
</dbReference>
<dbReference type="AlphaFoldDB" id="A0A0R1LSJ8"/>
<gene>
    <name evidence="4" type="ORF">FD04_GL000553</name>
</gene>
<dbReference type="GO" id="GO:0016787">
    <property type="term" value="F:hydrolase activity"/>
    <property type="evidence" value="ECO:0007669"/>
    <property type="project" value="UniProtKB-KW"/>
</dbReference>
<feature type="domain" description="Choloylglycine hydrolase/NAAA C-terminal" evidence="3">
    <location>
        <begin position="26"/>
        <end position="262"/>
    </location>
</feature>
<dbReference type="InterPro" id="IPR052193">
    <property type="entry name" value="Peptidase_C59"/>
</dbReference>
<dbReference type="PANTHER" id="PTHR35527:SF2">
    <property type="entry name" value="HYDROLASE"/>
    <property type="match status" value="1"/>
</dbReference>
<keyword evidence="5" id="KW-1185">Reference proteome</keyword>
<dbReference type="STRING" id="1423776.FD04_GL000553"/>
<dbReference type="EMBL" id="AZEE01000027">
    <property type="protein sequence ID" value="KRK98812.1"/>
    <property type="molecule type" value="Genomic_DNA"/>
</dbReference>